<comment type="caution">
    <text evidence="2">The sequence shown here is derived from an EMBL/GenBank/DDBJ whole genome shotgun (WGS) entry which is preliminary data.</text>
</comment>
<dbReference type="EMBL" id="JARKHS020036019">
    <property type="protein sequence ID" value="KAK8756652.1"/>
    <property type="molecule type" value="Genomic_DNA"/>
</dbReference>
<protein>
    <submittedName>
        <fullName evidence="2">Uncharacterized protein</fullName>
    </submittedName>
</protein>
<proteinExistence type="predicted"/>
<feature type="region of interest" description="Disordered" evidence="1">
    <location>
        <begin position="1"/>
        <end position="28"/>
    </location>
</feature>
<feature type="compositionally biased region" description="Basic residues" evidence="1">
    <location>
        <begin position="177"/>
        <end position="196"/>
    </location>
</feature>
<feature type="compositionally biased region" description="Basic residues" evidence="1">
    <location>
        <begin position="219"/>
        <end position="228"/>
    </location>
</feature>
<organism evidence="2 3">
    <name type="scientific">Amblyomma americanum</name>
    <name type="common">Lone star tick</name>
    <dbReference type="NCBI Taxonomy" id="6943"/>
    <lineage>
        <taxon>Eukaryota</taxon>
        <taxon>Metazoa</taxon>
        <taxon>Ecdysozoa</taxon>
        <taxon>Arthropoda</taxon>
        <taxon>Chelicerata</taxon>
        <taxon>Arachnida</taxon>
        <taxon>Acari</taxon>
        <taxon>Parasitiformes</taxon>
        <taxon>Ixodida</taxon>
        <taxon>Ixodoidea</taxon>
        <taxon>Ixodidae</taxon>
        <taxon>Amblyomminae</taxon>
        <taxon>Amblyomma</taxon>
    </lineage>
</organism>
<reference evidence="2 3" key="1">
    <citation type="journal article" date="2023" name="Arcadia Sci">
        <title>De novo assembly of a long-read Amblyomma americanum tick genome.</title>
        <authorList>
            <person name="Chou S."/>
            <person name="Poskanzer K.E."/>
            <person name="Rollins M."/>
            <person name="Thuy-Boun P.S."/>
        </authorList>
    </citation>
    <scope>NUCLEOTIDE SEQUENCE [LARGE SCALE GENOMIC DNA]</scope>
    <source>
        <strain evidence="2">F_SG_1</strain>
        <tissue evidence="2">Salivary glands</tissue>
    </source>
</reference>
<evidence type="ECO:0000313" key="2">
    <source>
        <dbReference type="EMBL" id="KAK8756652.1"/>
    </source>
</evidence>
<feature type="compositionally biased region" description="Polar residues" evidence="1">
    <location>
        <begin position="109"/>
        <end position="120"/>
    </location>
</feature>
<evidence type="ECO:0000256" key="1">
    <source>
        <dbReference type="SAM" id="MobiDB-lite"/>
    </source>
</evidence>
<dbReference type="Proteomes" id="UP001321473">
    <property type="component" value="Unassembled WGS sequence"/>
</dbReference>
<gene>
    <name evidence="2" type="ORF">V5799_000633</name>
</gene>
<dbReference type="AlphaFoldDB" id="A0AAQ4D2G2"/>
<feature type="region of interest" description="Disordered" evidence="1">
    <location>
        <begin position="92"/>
        <end position="228"/>
    </location>
</feature>
<sequence>MPCNGEDDHDHDPLYFDPRRRTQQKNPDEWTLIKRREFLKQYDSHAHERRLREQGVLDRGVAPKLYELPRNHPSLLPKPPAAAARLVQPATAVVRAPTQKGAAAPSSGDLPSSASRQLKPSQELPIAARPSMSWSRHKGRQEPVPTPSARQAGAKGAKVQRQPLLDSDMTLSDISLPKKKRKKKQDRKRKRKRRRRDNVIIVSTPSGPFSPGTREVLKNRKALKKAQE</sequence>
<keyword evidence="3" id="KW-1185">Reference proteome</keyword>
<evidence type="ECO:0000313" key="3">
    <source>
        <dbReference type="Proteomes" id="UP001321473"/>
    </source>
</evidence>
<accession>A0AAQ4D2G2</accession>
<name>A0AAQ4D2G2_AMBAM</name>